<evidence type="ECO:0000313" key="1">
    <source>
        <dbReference type="EMBL" id="SDN86364.1"/>
    </source>
</evidence>
<dbReference type="SUPFAM" id="SSF46785">
    <property type="entry name" value="Winged helix' DNA-binding domain"/>
    <property type="match status" value="1"/>
</dbReference>
<dbReference type="STRING" id="582672.SAMN05216360_11221"/>
<gene>
    <name evidence="1" type="ORF">SAMN05216360_11221</name>
</gene>
<dbReference type="Proteomes" id="UP000198704">
    <property type="component" value="Unassembled WGS sequence"/>
</dbReference>
<dbReference type="RefSeq" id="WP_091718546.1">
    <property type="nucleotide sequence ID" value="NZ_FNHS01000012.1"/>
</dbReference>
<dbReference type="AlphaFoldDB" id="A0A1H0EVE3"/>
<reference evidence="2" key="1">
    <citation type="submission" date="2016-10" db="EMBL/GenBank/DDBJ databases">
        <authorList>
            <person name="Varghese N."/>
            <person name="Submissions S."/>
        </authorList>
    </citation>
    <scope>NUCLEOTIDE SEQUENCE [LARGE SCALE GENOMIC DNA]</scope>
    <source>
        <strain evidence="2">BL47</strain>
    </source>
</reference>
<dbReference type="Pfam" id="PF25212">
    <property type="entry name" value="HVO_A0114"/>
    <property type="match status" value="1"/>
</dbReference>
<organism evidence="1 2">
    <name type="scientific">Methylobacterium phyllostachyos</name>
    <dbReference type="NCBI Taxonomy" id="582672"/>
    <lineage>
        <taxon>Bacteria</taxon>
        <taxon>Pseudomonadati</taxon>
        <taxon>Pseudomonadota</taxon>
        <taxon>Alphaproteobacteria</taxon>
        <taxon>Hyphomicrobiales</taxon>
        <taxon>Methylobacteriaceae</taxon>
        <taxon>Methylobacterium</taxon>
    </lineage>
</organism>
<evidence type="ECO:0000313" key="2">
    <source>
        <dbReference type="Proteomes" id="UP000198704"/>
    </source>
</evidence>
<proteinExistence type="predicted"/>
<dbReference type="OrthoDB" id="7471569at2"/>
<dbReference type="EMBL" id="FNHS01000012">
    <property type="protein sequence ID" value="SDN86364.1"/>
    <property type="molecule type" value="Genomic_DNA"/>
</dbReference>
<dbReference type="Gene3D" id="1.10.10.10">
    <property type="entry name" value="Winged helix-like DNA-binding domain superfamily/Winged helix DNA-binding domain"/>
    <property type="match status" value="1"/>
</dbReference>
<name>A0A1H0EVE3_9HYPH</name>
<protein>
    <submittedName>
        <fullName evidence="1">Predicted transcriptional regulator</fullName>
    </submittedName>
</protein>
<dbReference type="InterPro" id="IPR036390">
    <property type="entry name" value="WH_DNA-bd_sf"/>
</dbReference>
<dbReference type="InterPro" id="IPR036388">
    <property type="entry name" value="WH-like_DNA-bd_sf"/>
</dbReference>
<sequence length="135" mass="14230">MNKGPLIQIGGSAEDLGEAFITAWHRAAAGDLTPERPVLVFESLNGFKAAFSDARIEILDALAEAPAPSITALAGRVGRPYRRVHDDVAALTETGAIRRTGRQLTLAASEATVTVKFGRSGAGSRDSERATEPTE</sequence>
<accession>A0A1H0EVE3</accession>
<keyword evidence="2" id="KW-1185">Reference proteome</keyword>